<keyword evidence="3" id="KW-0012">Acyltransferase</keyword>
<protein>
    <submittedName>
        <fullName evidence="3">Streptogramin A acetyltransferase</fullName>
        <ecNumber evidence="3">2.3.1.-</ecNumber>
    </submittedName>
</protein>
<accession>A0A2T0BKG3</accession>
<organism evidence="3 4">
    <name type="scientific">Clostridium vincentii</name>
    <dbReference type="NCBI Taxonomy" id="52704"/>
    <lineage>
        <taxon>Bacteria</taxon>
        <taxon>Bacillati</taxon>
        <taxon>Bacillota</taxon>
        <taxon>Clostridia</taxon>
        <taxon>Eubacteriales</taxon>
        <taxon>Clostridiaceae</taxon>
        <taxon>Clostridium</taxon>
    </lineage>
</organism>
<dbReference type="NCBIfam" id="TIGR03308">
    <property type="entry name" value="phn_thr-fam"/>
    <property type="match status" value="1"/>
</dbReference>
<dbReference type="SUPFAM" id="SSF51161">
    <property type="entry name" value="Trimeric LpxA-like enzymes"/>
    <property type="match status" value="1"/>
</dbReference>
<name>A0A2T0BKG3_9CLOT</name>
<dbReference type="GO" id="GO:0016746">
    <property type="term" value="F:acyltransferase activity"/>
    <property type="evidence" value="ECO:0007669"/>
    <property type="project" value="UniProtKB-KW"/>
</dbReference>
<dbReference type="PANTHER" id="PTHR43300">
    <property type="entry name" value="ACETYLTRANSFERASE"/>
    <property type="match status" value="1"/>
</dbReference>
<keyword evidence="4" id="KW-1185">Reference proteome</keyword>
<dbReference type="AlphaFoldDB" id="A0A2T0BKG3"/>
<dbReference type="InterPro" id="IPR011004">
    <property type="entry name" value="Trimer_LpxA-like_sf"/>
</dbReference>
<evidence type="ECO:0000256" key="2">
    <source>
        <dbReference type="ARBA" id="ARBA00022737"/>
    </source>
</evidence>
<dbReference type="PANTHER" id="PTHR43300:SF11">
    <property type="entry name" value="ACETYLTRANSFERASE RV3034C-RELATED"/>
    <property type="match status" value="1"/>
</dbReference>
<dbReference type="InterPro" id="IPR001451">
    <property type="entry name" value="Hexapep"/>
</dbReference>
<dbReference type="CDD" id="cd03349">
    <property type="entry name" value="LbH_XAT"/>
    <property type="match status" value="1"/>
</dbReference>
<dbReference type="InterPro" id="IPR050179">
    <property type="entry name" value="Trans_hexapeptide_repeat"/>
</dbReference>
<reference evidence="3 4" key="1">
    <citation type="submission" date="2018-03" db="EMBL/GenBank/DDBJ databases">
        <title>Genome sequence of Clostridium vincentii DSM 10228.</title>
        <authorList>
            <person name="Poehlein A."/>
            <person name="Daniel R."/>
        </authorList>
    </citation>
    <scope>NUCLEOTIDE SEQUENCE [LARGE SCALE GENOMIC DNA]</scope>
    <source>
        <strain evidence="3 4">DSM 10228</strain>
    </source>
</reference>
<evidence type="ECO:0000256" key="1">
    <source>
        <dbReference type="ARBA" id="ARBA00022679"/>
    </source>
</evidence>
<dbReference type="Proteomes" id="UP000239471">
    <property type="component" value="Unassembled WGS sequence"/>
</dbReference>
<dbReference type="InterPro" id="IPR017694">
    <property type="entry name" value="Phosphonate_tfrase_rpt"/>
</dbReference>
<dbReference type="EMBL" id="PVXQ01000002">
    <property type="protein sequence ID" value="PRR84380.1"/>
    <property type="molecule type" value="Genomic_DNA"/>
</dbReference>
<dbReference type="Gene3D" id="2.160.10.10">
    <property type="entry name" value="Hexapeptide repeat proteins"/>
    <property type="match status" value="1"/>
</dbReference>
<dbReference type="EC" id="2.3.1.-" evidence="3"/>
<evidence type="ECO:0000313" key="4">
    <source>
        <dbReference type="Proteomes" id="UP000239471"/>
    </source>
</evidence>
<evidence type="ECO:0000313" key="3">
    <source>
        <dbReference type="EMBL" id="PRR84380.1"/>
    </source>
</evidence>
<keyword evidence="2" id="KW-0677">Repeat</keyword>
<comment type="caution">
    <text evidence="3">The sequence shown here is derived from an EMBL/GenBank/DDBJ whole genome shotgun (WGS) entry which is preliminary data.</text>
</comment>
<dbReference type="Pfam" id="PF00132">
    <property type="entry name" value="Hexapep"/>
    <property type="match status" value="1"/>
</dbReference>
<dbReference type="PROSITE" id="PS00101">
    <property type="entry name" value="HEXAPEP_TRANSFERASES"/>
    <property type="match status" value="1"/>
</dbReference>
<keyword evidence="1 3" id="KW-0808">Transferase</keyword>
<sequence length="202" mass="23063">MADGPYVDENSKLINTNLGKYTEISQGCTLENVFMGDYSYCCEYCILQNVTVGKFANIAAMTRIGATQHPIERASLHHFTYRRKKYGFDSQEDVEFFKAREENQVILGNDVWIGHGVTIMPGVKIGDGAVIGSGSVVTKDIEAYSVVAGVPTKKIKDRFPERIATKLQEIKWWDWTHEKIKENLKDFLINIDEFIEKHYESR</sequence>
<gene>
    <name evidence="3" type="primary">vatD</name>
    <name evidence="3" type="ORF">CLVI_03060</name>
</gene>
<dbReference type="InterPro" id="IPR018357">
    <property type="entry name" value="Hexapep_transf_CS"/>
</dbReference>
<proteinExistence type="predicted"/>